<keyword evidence="2" id="KW-0443">Lipid metabolism</keyword>
<keyword evidence="2" id="KW-0276">Fatty acid metabolism</keyword>
<dbReference type="PANTHER" id="PTHR42995">
    <property type="entry name" value="ACETYL-COENZYME A CARBOXYLASE CARBOXYL TRANSFERASE SUBUNIT BETA, CHLOROPLASTIC"/>
    <property type="match status" value="1"/>
</dbReference>
<dbReference type="InterPro" id="IPR011762">
    <property type="entry name" value="COA_CT_N"/>
</dbReference>
<evidence type="ECO:0000256" key="1">
    <source>
        <dbReference type="ARBA" id="ARBA00022679"/>
    </source>
</evidence>
<dbReference type="InterPro" id="IPR034733">
    <property type="entry name" value="AcCoA_carboxyl_beta"/>
</dbReference>
<gene>
    <name evidence="2" type="primary">accD</name>
    <name evidence="5" type="ORF">JF887_03295</name>
</gene>
<feature type="binding site" evidence="2">
    <location>
        <position position="39"/>
    </location>
    <ligand>
        <name>Zn(2+)</name>
        <dbReference type="ChEBI" id="CHEBI:29105"/>
    </ligand>
</feature>
<protein>
    <recommendedName>
        <fullName evidence="2">Acetyl-coenzyme A carboxylase carboxyl transferase subunit beta</fullName>
        <shortName evidence="2">ACCase subunit beta</shortName>
        <shortName evidence="2">Acetyl-CoA carboxylase carboxyltransferase subunit beta</shortName>
        <ecNumber evidence="2">2.1.3.15</ecNumber>
    </recommendedName>
</protein>
<dbReference type="HAMAP" id="MF_01395">
    <property type="entry name" value="AcetylCoA_CT_beta"/>
    <property type="match status" value="1"/>
</dbReference>
<dbReference type="SUPFAM" id="SSF52096">
    <property type="entry name" value="ClpP/crotonase"/>
    <property type="match status" value="1"/>
</dbReference>
<evidence type="ECO:0000313" key="6">
    <source>
        <dbReference type="Proteomes" id="UP000614410"/>
    </source>
</evidence>
<keyword evidence="2" id="KW-0275">Fatty acid biosynthesis</keyword>
<keyword evidence="2" id="KW-0862">Zinc</keyword>
<dbReference type="GO" id="GO:2001295">
    <property type="term" value="P:malonyl-CoA biosynthetic process"/>
    <property type="evidence" value="ECO:0007669"/>
    <property type="project" value="UniProtKB-UniRule"/>
</dbReference>
<dbReference type="InterPro" id="IPR000438">
    <property type="entry name" value="Acetyl_CoA_COase_Trfase_b_su"/>
</dbReference>
<keyword evidence="2" id="KW-0479">Metal-binding</keyword>
<dbReference type="Pfam" id="PF01039">
    <property type="entry name" value="Carboxyl_trans"/>
    <property type="match status" value="1"/>
</dbReference>
<feature type="zinc finger region" description="C4-type" evidence="2">
    <location>
        <begin position="36"/>
        <end position="58"/>
    </location>
</feature>
<dbReference type="PRINTS" id="PR01070">
    <property type="entry name" value="ACCCTRFRASEB"/>
</dbReference>
<comment type="catalytic activity">
    <reaction evidence="2">
        <text>N(6)-carboxybiotinyl-L-lysyl-[protein] + acetyl-CoA = N(6)-biotinyl-L-lysyl-[protein] + malonyl-CoA</text>
        <dbReference type="Rhea" id="RHEA:54728"/>
        <dbReference type="Rhea" id="RHEA-COMP:10505"/>
        <dbReference type="Rhea" id="RHEA-COMP:10506"/>
        <dbReference type="ChEBI" id="CHEBI:57288"/>
        <dbReference type="ChEBI" id="CHEBI:57384"/>
        <dbReference type="ChEBI" id="CHEBI:83144"/>
        <dbReference type="ChEBI" id="CHEBI:83145"/>
        <dbReference type="EC" id="2.1.3.15"/>
    </reaction>
</comment>
<dbReference type="PANTHER" id="PTHR42995:SF5">
    <property type="entry name" value="ACETYL-COENZYME A CARBOXYLASE CARBOXYL TRANSFERASE SUBUNIT BETA, CHLOROPLASTIC"/>
    <property type="match status" value="1"/>
</dbReference>
<dbReference type="GO" id="GO:0003989">
    <property type="term" value="F:acetyl-CoA carboxylase activity"/>
    <property type="evidence" value="ECO:0007669"/>
    <property type="project" value="InterPro"/>
</dbReference>
<dbReference type="EMBL" id="JAEKNN010000014">
    <property type="protein sequence ID" value="MBJ7608444.1"/>
    <property type="molecule type" value="Genomic_DNA"/>
</dbReference>
<keyword evidence="2" id="KW-0067">ATP-binding</keyword>
<keyword evidence="2" id="KW-0963">Cytoplasm</keyword>
<feature type="domain" description="CoA carboxyltransferase N-terminal" evidence="4">
    <location>
        <begin position="32"/>
        <end position="290"/>
    </location>
</feature>
<comment type="caution">
    <text evidence="5">The sequence shown here is derived from an EMBL/GenBank/DDBJ whole genome shotgun (WGS) entry which is preliminary data.</text>
</comment>
<dbReference type="GO" id="GO:0009317">
    <property type="term" value="C:acetyl-CoA carboxylase complex"/>
    <property type="evidence" value="ECO:0007669"/>
    <property type="project" value="InterPro"/>
</dbReference>
<comment type="cofactor">
    <cofactor evidence="2">
        <name>Zn(2+)</name>
        <dbReference type="ChEBI" id="CHEBI:29105"/>
    </cofactor>
    <text evidence="2">Binds 1 zinc ion per subunit.</text>
</comment>
<evidence type="ECO:0000256" key="2">
    <source>
        <dbReference type="HAMAP-Rule" id="MF_01395"/>
    </source>
</evidence>
<feature type="binding site" evidence="2">
    <location>
        <position position="58"/>
    </location>
    <ligand>
        <name>Zn(2+)</name>
        <dbReference type="ChEBI" id="CHEBI:29105"/>
    </ligand>
</feature>
<feature type="binding site" evidence="2">
    <location>
        <position position="55"/>
    </location>
    <ligand>
        <name>Zn(2+)</name>
        <dbReference type="ChEBI" id="CHEBI:29105"/>
    </ligand>
</feature>
<organism evidence="5 6">
    <name type="scientific">Candidatus Amunia macphersoniae</name>
    <dbReference type="NCBI Taxonomy" id="3127014"/>
    <lineage>
        <taxon>Bacteria</taxon>
        <taxon>Bacillati</taxon>
        <taxon>Candidatus Dormiibacterota</taxon>
        <taxon>Candidatus Dormibacteria</taxon>
        <taxon>Candidatus Aeolococcales</taxon>
        <taxon>Candidatus Aeolococcaceae</taxon>
        <taxon>Candidatus Amunia</taxon>
    </lineage>
</organism>
<comment type="function">
    <text evidence="2">Component of the acetyl coenzyme A carboxylase (ACC) complex. Biotin carboxylase (BC) catalyzes the carboxylation of biotin on its carrier protein (BCCP) and then the CO(2) group is transferred by the transcarboxylase to acetyl-CoA to form malonyl-CoA.</text>
</comment>
<comment type="subunit">
    <text evidence="2">Acetyl-CoA carboxylase is a heterohexamer composed of biotin carboxyl carrier protein (AccB), biotin carboxylase (AccC) and two subunits each of ACCase subunit alpha (AccA) and ACCase subunit beta (AccD).</text>
</comment>
<dbReference type="EC" id="2.1.3.15" evidence="2"/>
<accession>A0A934KDL3</accession>
<dbReference type="GO" id="GO:0006633">
    <property type="term" value="P:fatty acid biosynthetic process"/>
    <property type="evidence" value="ECO:0007669"/>
    <property type="project" value="UniProtKB-KW"/>
</dbReference>
<dbReference type="InterPro" id="IPR029045">
    <property type="entry name" value="ClpP/crotonase-like_dom_sf"/>
</dbReference>
<name>A0A934KDL3_9BACT</name>
<dbReference type="GO" id="GO:0005524">
    <property type="term" value="F:ATP binding"/>
    <property type="evidence" value="ECO:0007669"/>
    <property type="project" value="UniProtKB-KW"/>
</dbReference>
<dbReference type="Proteomes" id="UP000614410">
    <property type="component" value="Unassembled WGS sequence"/>
</dbReference>
<keyword evidence="2" id="KW-0547">Nucleotide-binding</keyword>
<evidence type="ECO:0000259" key="4">
    <source>
        <dbReference type="PROSITE" id="PS50980"/>
    </source>
</evidence>
<keyword evidence="1 2" id="KW-0808">Transferase</keyword>
<dbReference type="GO" id="GO:0008270">
    <property type="term" value="F:zinc ion binding"/>
    <property type="evidence" value="ECO:0007669"/>
    <property type="project" value="UniProtKB-UniRule"/>
</dbReference>
<feature type="region of interest" description="Disordered" evidence="3">
    <location>
        <begin position="1"/>
        <end position="27"/>
    </location>
</feature>
<proteinExistence type="inferred from homology"/>
<dbReference type="GO" id="GO:0016743">
    <property type="term" value="F:carboxyl- or carbamoyltransferase activity"/>
    <property type="evidence" value="ECO:0007669"/>
    <property type="project" value="UniProtKB-UniRule"/>
</dbReference>
<evidence type="ECO:0000256" key="3">
    <source>
        <dbReference type="SAM" id="MobiDB-lite"/>
    </source>
</evidence>
<keyword evidence="2" id="KW-0863">Zinc-finger</keyword>
<sequence>MDRNPDQVIRRQDVARPLAAPGPKLRPVAPAGTVECGGCGRRFGEQRFEKHLRVCPHCGRHAAVPATTRAGQLADPGSLGVVRMDVGDRDPLGFNDGVPYPSRIAQARERTHLQETFVIARAAIAAVPVVLACMDFGFLGGSLGSGAGEQFARGCELAVAEGRGLVAVCTSGGARMQEGIVSLAQMARCSAGVVAVSRAGLPHISVLADPCFGGVTASFAVQADVILAEPRARIGFAGGRVIEQATYDRLPDGFQTAEFLLAHGMVDAVVERGVLRDTVASLLTAFRGSR</sequence>
<feature type="compositionally biased region" description="Basic and acidic residues" evidence="3">
    <location>
        <begin position="1"/>
        <end position="14"/>
    </location>
</feature>
<reference evidence="5 6" key="1">
    <citation type="submission" date="2020-10" db="EMBL/GenBank/DDBJ databases">
        <title>Ca. Dormibacterota MAGs.</title>
        <authorList>
            <person name="Montgomery K."/>
        </authorList>
    </citation>
    <scope>NUCLEOTIDE SEQUENCE [LARGE SCALE GENOMIC DNA]</scope>
    <source>
        <strain evidence="5">Mitchell_Peninsula_5</strain>
    </source>
</reference>
<comment type="similarity">
    <text evidence="2">Belongs to the AccD/PCCB family.</text>
</comment>
<dbReference type="Gene3D" id="3.90.226.10">
    <property type="entry name" value="2-enoyl-CoA Hydratase, Chain A, domain 1"/>
    <property type="match status" value="1"/>
</dbReference>
<evidence type="ECO:0000313" key="5">
    <source>
        <dbReference type="EMBL" id="MBJ7608444.1"/>
    </source>
</evidence>
<feature type="binding site" evidence="2">
    <location>
        <position position="36"/>
    </location>
    <ligand>
        <name>Zn(2+)</name>
        <dbReference type="ChEBI" id="CHEBI:29105"/>
    </ligand>
</feature>
<dbReference type="PROSITE" id="PS50980">
    <property type="entry name" value="COA_CT_NTER"/>
    <property type="match status" value="1"/>
</dbReference>
<dbReference type="Pfam" id="PF13913">
    <property type="entry name" value="zf-C2HC_2"/>
    <property type="match status" value="1"/>
</dbReference>
<comment type="subcellular location">
    <subcellularLocation>
        <location evidence="2">Cytoplasm</location>
    </subcellularLocation>
</comment>
<keyword evidence="2" id="KW-0444">Lipid biosynthesis</keyword>
<comment type="pathway">
    <text evidence="2">Lipid metabolism; malonyl-CoA biosynthesis; malonyl-CoA from acetyl-CoA: step 1/1.</text>
</comment>
<dbReference type="AlphaFoldDB" id="A0A934KDL3"/>